<dbReference type="InterPro" id="IPR011042">
    <property type="entry name" value="6-blade_b-propeller_TolB-like"/>
</dbReference>
<evidence type="ECO:0000313" key="6">
    <source>
        <dbReference type="Proteomes" id="UP000237632"/>
    </source>
</evidence>
<feature type="repeat" description="NHL" evidence="2">
    <location>
        <begin position="129"/>
        <end position="159"/>
    </location>
</feature>
<feature type="repeat" description="NHL" evidence="2">
    <location>
        <begin position="340"/>
        <end position="375"/>
    </location>
</feature>
<feature type="domain" description="Teneurin NHL" evidence="4">
    <location>
        <begin position="227"/>
        <end position="276"/>
    </location>
</feature>
<feature type="region of interest" description="Disordered" evidence="3">
    <location>
        <begin position="1"/>
        <end position="23"/>
    </location>
</feature>
<dbReference type="SUPFAM" id="SSF101898">
    <property type="entry name" value="NHL repeat"/>
    <property type="match status" value="1"/>
</dbReference>
<feature type="repeat" description="NHL" evidence="2">
    <location>
        <begin position="399"/>
        <end position="423"/>
    </location>
</feature>
<keyword evidence="1" id="KW-0677">Repeat</keyword>
<accession>A0AA44Y6T3</accession>
<feature type="repeat" description="NHL" evidence="2">
    <location>
        <begin position="291"/>
        <end position="321"/>
    </location>
</feature>
<protein>
    <recommendedName>
        <fullName evidence="4">Teneurin NHL domain-containing protein</fullName>
    </recommendedName>
</protein>
<evidence type="ECO:0000256" key="2">
    <source>
        <dbReference type="PROSITE-ProRule" id="PRU00504"/>
    </source>
</evidence>
<dbReference type="PROSITE" id="PS51125">
    <property type="entry name" value="NHL"/>
    <property type="match status" value="5"/>
</dbReference>
<organism evidence="5 6">
    <name type="scientific">Burkholderia vietnamiensis</name>
    <dbReference type="NCBI Taxonomy" id="60552"/>
    <lineage>
        <taxon>Bacteria</taxon>
        <taxon>Pseudomonadati</taxon>
        <taxon>Pseudomonadota</taxon>
        <taxon>Betaproteobacteria</taxon>
        <taxon>Burkholderiales</taxon>
        <taxon>Burkholderiaceae</taxon>
        <taxon>Burkholderia</taxon>
        <taxon>Burkholderia cepacia complex</taxon>
    </lineage>
</organism>
<evidence type="ECO:0000256" key="1">
    <source>
        <dbReference type="ARBA" id="ARBA00022737"/>
    </source>
</evidence>
<evidence type="ECO:0000313" key="5">
    <source>
        <dbReference type="EMBL" id="PRH42364.1"/>
    </source>
</evidence>
<dbReference type="AlphaFoldDB" id="A0AA44Y6T3"/>
<dbReference type="PANTHER" id="PTHR13833:SF71">
    <property type="entry name" value="NHL DOMAIN-CONTAINING PROTEIN"/>
    <property type="match status" value="1"/>
</dbReference>
<feature type="domain" description="Teneurin NHL" evidence="4">
    <location>
        <begin position="282"/>
        <end position="333"/>
    </location>
</feature>
<dbReference type="Gene3D" id="2.120.10.30">
    <property type="entry name" value="TolB, C-terminal domain"/>
    <property type="match status" value="3"/>
</dbReference>
<dbReference type="Proteomes" id="UP000237632">
    <property type="component" value="Unassembled WGS sequence"/>
</dbReference>
<proteinExistence type="predicted"/>
<dbReference type="InterPro" id="IPR056822">
    <property type="entry name" value="TEN_NHL"/>
</dbReference>
<evidence type="ECO:0000256" key="3">
    <source>
        <dbReference type="SAM" id="MobiDB-lite"/>
    </source>
</evidence>
<dbReference type="InterPro" id="IPR001258">
    <property type="entry name" value="NHL_repeat"/>
</dbReference>
<dbReference type="PANTHER" id="PTHR13833">
    <property type="match status" value="1"/>
</dbReference>
<comment type="caution">
    <text evidence="5">The sequence shown here is derived from an EMBL/GenBank/DDBJ whole genome shotgun (WGS) entry which is preliminary data.</text>
</comment>
<gene>
    <name evidence="5" type="ORF">C6T65_10615</name>
</gene>
<dbReference type="CDD" id="cd14953">
    <property type="entry name" value="NHL_like_1"/>
    <property type="match status" value="1"/>
</dbReference>
<feature type="repeat" description="NHL" evidence="2">
    <location>
        <begin position="237"/>
        <end position="267"/>
    </location>
</feature>
<name>A0AA44Y6T3_BURVI</name>
<sequence length="431" mass="42130">MSSVLAACGGESSSSPPPSSSAHFSVGGTVTGLISGALTLLNNGTDALAVSSNGSFVFATPLASGSSYAVTVANSPPGQSCTLSNASGTLTGNVTSVSAACIATETLVTTLAGSGAPGATDGQGLDASFASPGDLAVDAGGNVYVADSANRKIRKITPDGVVTTLAGSGEQAWNDGTGVAASFGYPIGVAVDANGNVYVADSTAQKIRKITPAGVVTTLAGSGQLGGADGSATVASFNDPAGIALDGTGNVYVADATGGRIRKISPTGVVSTLAGSGVPAYGDGTGAAASFKRPIGIAVDQSGNIYVADWGNNDIRKVTPTGVVTTLAGSNSPGSVNGTGTGASFSGPMDVAVDKSGNIYVADSNNNQIRMVTQQAVVTTLAGSSTRGDDNGPAASAKFNTPRGVAMDNDGNVYVADSYNEQIRKIILPAK</sequence>
<dbReference type="EMBL" id="PVHK01000075">
    <property type="protein sequence ID" value="PRH42364.1"/>
    <property type="molecule type" value="Genomic_DNA"/>
</dbReference>
<dbReference type="Pfam" id="PF01436">
    <property type="entry name" value="NHL"/>
    <property type="match status" value="4"/>
</dbReference>
<evidence type="ECO:0000259" key="4">
    <source>
        <dbReference type="Pfam" id="PF25021"/>
    </source>
</evidence>
<reference evidence="5 6" key="1">
    <citation type="submission" date="2018-03" db="EMBL/GenBank/DDBJ databases">
        <authorList>
            <person name="Nguyen K."/>
            <person name="Fouts D."/>
            <person name="Sutton G."/>
        </authorList>
    </citation>
    <scope>NUCLEOTIDE SEQUENCE [LARGE SCALE GENOMIC DNA]</scope>
    <source>
        <strain evidence="5 6">AU3578</strain>
    </source>
</reference>
<dbReference type="Pfam" id="PF25021">
    <property type="entry name" value="TEN_NHL"/>
    <property type="match status" value="2"/>
</dbReference>